<sequence length="178" mass="20328">MDDREAIDLCRQRRPEGYRALFDRYAPFLLTLGMRMLGDRALAEDAVQETFAAAFAGLDGFRGEARVKTWLYTIFYRTALRMRARRRRETAVAELPPVGIASHAGTVETRLSVKEVLDRLPERDREVLVMAYWDDLTCQEIAEVMGLTPNHVKVLLFRARARFAQVWPAPPSELGETA</sequence>
<dbReference type="InterPro" id="IPR013324">
    <property type="entry name" value="RNA_pol_sigma_r3/r4-like"/>
</dbReference>
<dbReference type="InterPro" id="IPR007627">
    <property type="entry name" value="RNA_pol_sigma70_r2"/>
</dbReference>
<dbReference type="InterPro" id="IPR013249">
    <property type="entry name" value="RNA_pol_sigma70_r4_t2"/>
</dbReference>
<dbReference type="GO" id="GO:0006352">
    <property type="term" value="P:DNA-templated transcription initiation"/>
    <property type="evidence" value="ECO:0007669"/>
    <property type="project" value="InterPro"/>
</dbReference>
<comment type="caution">
    <text evidence="7">The sequence shown here is derived from an EMBL/GenBank/DDBJ whole genome shotgun (WGS) entry which is preliminary data.</text>
</comment>
<evidence type="ECO:0000313" key="8">
    <source>
        <dbReference type="Proteomes" id="UP000252355"/>
    </source>
</evidence>
<organism evidence="7 8">
    <name type="scientific">Candidatus Ozemobacter sibiricus</name>
    <dbReference type="NCBI Taxonomy" id="2268124"/>
    <lineage>
        <taxon>Bacteria</taxon>
        <taxon>Candidatus Ozemobacteria</taxon>
        <taxon>Candidatus Ozemobacterales</taxon>
        <taxon>Candidatus Ozemobacteraceae</taxon>
        <taxon>Candidatus Ozemobacter</taxon>
    </lineage>
</organism>
<gene>
    <name evidence="7" type="ORF">OZSIB_3210</name>
</gene>
<dbReference type="SUPFAM" id="SSF88659">
    <property type="entry name" value="Sigma3 and sigma4 domains of RNA polymerase sigma factors"/>
    <property type="match status" value="1"/>
</dbReference>
<keyword evidence="3" id="KW-0731">Sigma factor</keyword>
<dbReference type="Pfam" id="PF04542">
    <property type="entry name" value="Sigma70_r2"/>
    <property type="match status" value="1"/>
</dbReference>
<feature type="domain" description="RNA polymerase sigma-70 region 2" evidence="5">
    <location>
        <begin position="21"/>
        <end position="88"/>
    </location>
</feature>
<protein>
    <submittedName>
        <fullName evidence="7">RNA polymerase sigma factor RpoE</fullName>
    </submittedName>
</protein>
<dbReference type="InterPro" id="IPR014284">
    <property type="entry name" value="RNA_pol_sigma-70_dom"/>
</dbReference>
<dbReference type="CDD" id="cd06171">
    <property type="entry name" value="Sigma70_r4"/>
    <property type="match status" value="1"/>
</dbReference>
<dbReference type="Proteomes" id="UP000252355">
    <property type="component" value="Unassembled WGS sequence"/>
</dbReference>
<dbReference type="Gene3D" id="1.10.10.10">
    <property type="entry name" value="Winged helix-like DNA-binding domain superfamily/Winged helix DNA-binding domain"/>
    <property type="match status" value="1"/>
</dbReference>
<evidence type="ECO:0000259" key="6">
    <source>
        <dbReference type="Pfam" id="PF08281"/>
    </source>
</evidence>
<comment type="similarity">
    <text evidence="1">Belongs to the sigma-70 factor family. ECF subfamily.</text>
</comment>
<dbReference type="PANTHER" id="PTHR43133">
    <property type="entry name" value="RNA POLYMERASE ECF-TYPE SIGMA FACTO"/>
    <property type="match status" value="1"/>
</dbReference>
<evidence type="ECO:0000256" key="1">
    <source>
        <dbReference type="ARBA" id="ARBA00010641"/>
    </source>
</evidence>
<reference evidence="7 8" key="1">
    <citation type="submission" date="2018-05" db="EMBL/GenBank/DDBJ databases">
        <title>A metagenomic window into the 2 km-deep terrestrial subsurface aquifer revealed taxonomically and functionally diverse microbial community comprising novel uncultured bacterial lineages.</title>
        <authorList>
            <person name="Kadnikov V.V."/>
            <person name="Mardanov A.V."/>
            <person name="Beletsky A.V."/>
            <person name="Banks D."/>
            <person name="Pimenov N.V."/>
            <person name="Frank Y.A."/>
            <person name="Karnachuk O.V."/>
            <person name="Ravin N.V."/>
        </authorList>
    </citation>
    <scope>NUCLEOTIDE SEQUENCE [LARGE SCALE GENOMIC DNA]</scope>
    <source>
        <strain evidence="7">BY5</strain>
    </source>
</reference>
<keyword evidence="4" id="KW-0804">Transcription</keyword>
<keyword evidence="2" id="KW-0805">Transcription regulation</keyword>
<dbReference type="InterPro" id="IPR013325">
    <property type="entry name" value="RNA_pol_sigma_r2"/>
</dbReference>
<dbReference type="InterPro" id="IPR036388">
    <property type="entry name" value="WH-like_DNA-bd_sf"/>
</dbReference>
<dbReference type="NCBIfam" id="TIGR02937">
    <property type="entry name" value="sigma70-ECF"/>
    <property type="match status" value="1"/>
</dbReference>
<proteinExistence type="inferred from homology"/>
<dbReference type="InterPro" id="IPR039425">
    <property type="entry name" value="RNA_pol_sigma-70-like"/>
</dbReference>
<accession>A0A367ZQN7</accession>
<evidence type="ECO:0000256" key="2">
    <source>
        <dbReference type="ARBA" id="ARBA00023015"/>
    </source>
</evidence>
<name>A0A367ZQN7_9BACT</name>
<evidence type="ECO:0000259" key="5">
    <source>
        <dbReference type="Pfam" id="PF04542"/>
    </source>
</evidence>
<evidence type="ECO:0000313" key="7">
    <source>
        <dbReference type="EMBL" id="RCK80464.1"/>
    </source>
</evidence>
<dbReference type="EMBL" id="QOQW01000006">
    <property type="protein sequence ID" value="RCK80464.1"/>
    <property type="molecule type" value="Genomic_DNA"/>
</dbReference>
<dbReference type="Gene3D" id="1.10.1740.10">
    <property type="match status" value="1"/>
</dbReference>
<dbReference type="Pfam" id="PF08281">
    <property type="entry name" value="Sigma70_r4_2"/>
    <property type="match status" value="1"/>
</dbReference>
<dbReference type="SUPFAM" id="SSF88946">
    <property type="entry name" value="Sigma2 domain of RNA polymerase sigma factors"/>
    <property type="match status" value="1"/>
</dbReference>
<feature type="domain" description="RNA polymerase sigma factor 70 region 4 type 2" evidence="6">
    <location>
        <begin position="112"/>
        <end position="162"/>
    </location>
</feature>
<evidence type="ECO:0000256" key="4">
    <source>
        <dbReference type="ARBA" id="ARBA00023163"/>
    </source>
</evidence>
<dbReference type="GO" id="GO:0016987">
    <property type="term" value="F:sigma factor activity"/>
    <property type="evidence" value="ECO:0007669"/>
    <property type="project" value="UniProtKB-KW"/>
</dbReference>
<evidence type="ECO:0000256" key="3">
    <source>
        <dbReference type="ARBA" id="ARBA00023082"/>
    </source>
</evidence>
<dbReference type="AlphaFoldDB" id="A0A367ZQN7"/>
<dbReference type="PANTHER" id="PTHR43133:SF51">
    <property type="entry name" value="RNA POLYMERASE SIGMA FACTOR"/>
    <property type="match status" value="1"/>
</dbReference>
<dbReference type="GO" id="GO:0003677">
    <property type="term" value="F:DNA binding"/>
    <property type="evidence" value="ECO:0007669"/>
    <property type="project" value="InterPro"/>
</dbReference>